<evidence type="ECO:0000256" key="1">
    <source>
        <dbReference type="SAM" id="MobiDB-lite"/>
    </source>
</evidence>
<dbReference type="SUPFAM" id="SSF55874">
    <property type="entry name" value="ATPase domain of HSP90 chaperone/DNA topoisomerase II/histidine kinase"/>
    <property type="match status" value="1"/>
</dbReference>
<dbReference type="InterPro" id="IPR036457">
    <property type="entry name" value="PPM-type-like_dom_sf"/>
</dbReference>
<dbReference type="Gene3D" id="3.30.565.10">
    <property type="entry name" value="Histidine kinase-like ATPase, C-terminal domain"/>
    <property type="match status" value="1"/>
</dbReference>
<dbReference type="InterPro" id="IPR036890">
    <property type="entry name" value="HATPase_C_sf"/>
</dbReference>
<evidence type="ECO:0000313" key="3">
    <source>
        <dbReference type="EMBL" id="QYD68876.1"/>
    </source>
</evidence>
<dbReference type="Proteomes" id="UP000826462">
    <property type="component" value="Chromosome 1"/>
</dbReference>
<dbReference type="GO" id="GO:0005524">
    <property type="term" value="F:ATP binding"/>
    <property type="evidence" value="ECO:0007669"/>
    <property type="project" value="UniProtKB-KW"/>
</dbReference>
<feature type="domain" description="PPM-type phosphatase" evidence="2">
    <location>
        <begin position="172"/>
        <end position="395"/>
    </location>
</feature>
<sequence length="413" mass="42518">METSLSGLRGMHASFEIADASSVAFARRGAIDAAQKCALNETDSGRLALIVTEATTNILKHAQHGELLVRELPPQGAASGAHTASGGVEVLALDRGPGIADVRRAFDDGRSTAGTPGTGLGAIRRLSDEMSIYSQPGLGTIVRAIVRAGGAARTGAGLAEARTPSGSASRAVSGMDIGGLCVPYPGEKVCGDAWGIEPDQHGLTVTVADGLGHGPDAHVASAGAIAAVHRRAGRPPAALMQYAHDALRSTRGAAVAIARIDLARSVLSFSGTGNISAAVSGASRPALISGQFGHRPSGAASAQGDRTSERDSGRNSWQLTSRNGIVGHTMRDAQEFEVPWTRDAMLILHSDGIGTRWDLSAYPGLQLQPSVMIAAVLYRDFARGRDDATVVVIKADQGVHFTHGNPADTANPA</sequence>
<evidence type="ECO:0000259" key="2">
    <source>
        <dbReference type="SMART" id="SM00331"/>
    </source>
</evidence>
<dbReference type="InterPro" id="IPR001932">
    <property type="entry name" value="PPM-type_phosphatase-like_dom"/>
</dbReference>
<keyword evidence="4" id="KW-1185">Reference proteome</keyword>
<dbReference type="SUPFAM" id="SSF81606">
    <property type="entry name" value="PP2C-like"/>
    <property type="match status" value="1"/>
</dbReference>
<dbReference type="InterPro" id="IPR039248">
    <property type="entry name" value="Ptase_RsbX"/>
</dbReference>
<organism evidence="3 4">
    <name type="scientific">Paraburkholderia edwinii</name>
    <dbReference type="NCBI Taxonomy" id="2861782"/>
    <lineage>
        <taxon>Bacteria</taxon>
        <taxon>Pseudomonadati</taxon>
        <taxon>Pseudomonadota</taxon>
        <taxon>Betaproteobacteria</taxon>
        <taxon>Burkholderiales</taxon>
        <taxon>Burkholderiaceae</taxon>
        <taxon>Paraburkholderia</taxon>
    </lineage>
</organism>
<protein>
    <submittedName>
        <fullName evidence="3">ATP-binding protein</fullName>
    </submittedName>
</protein>
<dbReference type="SMART" id="SM00331">
    <property type="entry name" value="PP2C_SIG"/>
    <property type="match status" value="1"/>
</dbReference>
<keyword evidence="3" id="KW-0067">ATP-binding</keyword>
<accession>A0ABX8UJJ3</accession>
<reference evidence="3 4" key="1">
    <citation type="submission" date="2021-07" db="EMBL/GenBank/DDBJ databases">
        <title>Paraburkholderia edwinii protects Aspergillus sp. from phenazines by acting as a toxin sponge.</title>
        <authorList>
            <person name="Dahlstrom K.M."/>
            <person name="Newman D.K."/>
        </authorList>
    </citation>
    <scope>NUCLEOTIDE SEQUENCE [LARGE SCALE GENOMIC DNA]</scope>
    <source>
        <strain evidence="3 4">Pe01</strain>
    </source>
</reference>
<dbReference type="EMBL" id="CP080095">
    <property type="protein sequence ID" value="QYD68876.1"/>
    <property type="molecule type" value="Genomic_DNA"/>
</dbReference>
<gene>
    <name evidence="3" type="ORF">KZJ38_00255</name>
</gene>
<dbReference type="PANTHER" id="PTHR35801">
    <property type="entry name" value="PHOSPHOSERINE PHOSPHATASE RSBX"/>
    <property type="match status" value="1"/>
</dbReference>
<feature type="region of interest" description="Disordered" evidence="1">
    <location>
        <begin position="290"/>
        <end position="319"/>
    </location>
</feature>
<dbReference type="CDD" id="cd16934">
    <property type="entry name" value="HATPase_RsbT-like"/>
    <property type="match status" value="1"/>
</dbReference>
<keyword evidence="3" id="KW-0547">Nucleotide-binding</keyword>
<evidence type="ECO:0000313" key="4">
    <source>
        <dbReference type="Proteomes" id="UP000826462"/>
    </source>
</evidence>
<proteinExistence type="predicted"/>
<dbReference type="RefSeq" id="WP_219798256.1">
    <property type="nucleotide sequence ID" value="NZ_CP080095.1"/>
</dbReference>
<name>A0ABX8UJJ3_9BURK</name>
<dbReference type="InterPro" id="IPR003594">
    <property type="entry name" value="HATPase_dom"/>
</dbReference>
<dbReference type="Pfam" id="PF13581">
    <property type="entry name" value="HATPase_c_2"/>
    <property type="match status" value="1"/>
</dbReference>
<dbReference type="Gene3D" id="3.60.40.10">
    <property type="entry name" value="PPM-type phosphatase domain"/>
    <property type="match status" value="1"/>
</dbReference>
<dbReference type="PANTHER" id="PTHR35801:SF1">
    <property type="entry name" value="PHOSPHOSERINE PHOSPHATASE RSBX"/>
    <property type="match status" value="1"/>
</dbReference>